<proteinExistence type="inferred from homology"/>
<sequence>MPRLAGIANFNPEKDIPSLTNKVILVTGGTGGLGEQSIRALAKHGPQHIYFTGRNQKAADAIMNDINAENSGVELTFLQMDFSSLESVRAGIKQFAHDRLDILICNAGVMAVPPAVSKDGFEVHFAINHLAHAMIIQKLLPFLTRTADMPNSDVRVVCLTSEGWKGHPSGGILYDKVRTDKGGMPIWLLRYGQSKFANLVYAAELGRRFPKLMTVSVHPGVVRTDLVNTSSFADSAFLYIANAIQGVSILTPEEGVLNQLWAAAGANRNDLFNGAYYIPVGVLSNSDVNKDKTAKNEELANKLWTWTSEILDSL</sequence>
<evidence type="ECO:0000256" key="1">
    <source>
        <dbReference type="ARBA" id="ARBA00006484"/>
    </source>
</evidence>
<dbReference type="OrthoDB" id="191139at2759"/>
<dbReference type="AlphaFoldDB" id="A0A2T3YQV6"/>
<comment type="similarity">
    <text evidence="1">Belongs to the short-chain dehydrogenases/reductases (SDR) family.</text>
</comment>
<dbReference type="GO" id="GO:0016491">
    <property type="term" value="F:oxidoreductase activity"/>
    <property type="evidence" value="ECO:0007669"/>
    <property type="project" value="UniProtKB-KW"/>
</dbReference>
<evidence type="ECO:0000313" key="4">
    <source>
        <dbReference type="Proteomes" id="UP000240493"/>
    </source>
</evidence>
<evidence type="ECO:0008006" key="5">
    <source>
        <dbReference type="Google" id="ProtNLM"/>
    </source>
</evidence>
<name>A0A2T3YQV6_TRIA4</name>
<keyword evidence="2" id="KW-0560">Oxidoreductase</keyword>
<dbReference type="Proteomes" id="UP000240493">
    <property type="component" value="Unassembled WGS sequence"/>
</dbReference>
<evidence type="ECO:0000313" key="3">
    <source>
        <dbReference type="EMBL" id="PTB34904.1"/>
    </source>
</evidence>
<reference evidence="3 4" key="1">
    <citation type="submission" date="2016-07" db="EMBL/GenBank/DDBJ databases">
        <title>Multiple horizontal gene transfer events from other fungi enriched the ability of initially mycotrophic Trichoderma (Ascomycota) to feed on dead plant biomass.</title>
        <authorList>
            <consortium name="DOE Joint Genome Institute"/>
            <person name="Aerts A."/>
            <person name="Atanasova L."/>
            <person name="Chenthamara K."/>
            <person name="Zhang J."/>
            <person name="Grujic M."/>
            <person name="Henrissat B."/>
            <person name="Kuo A."/>
            <person name="Salamov A."/>
            <person name="Lipzen A."/>
            <person name="Labutti K."/>
            <person name="Barry K."/>
            <person name="Miao Y."/>
            <person name="Rahimi M.J."/>
            <person name="Shen Q."/>
            <person name="Grigoriev I.V."/>
            <person name="Kubicek C.P."/>
            <person name="Druzhinina I.S."/>
        </authorList>
    </citation>
    <scope>NUCLEOTIDE SEQUENCE [LARGE SCALE GENOMIC DNA]</scope>
    <source>
        <strain evidence="3 4">CBS 433.97</strain>
    </source>
</reference>
<accession>A0A2T3YQV6</accession>
<dbReference type="PRINTS" id="PR00081">
    <property type="entry name" value="GDHRDH"/>
</dbReference>
<evidence type="ECO:0000256" key="2">
    <source>
        <dbReference type="ARBA" id="ARBA00023002"/>
    </source>
</evidence>
<gene>
    <name evidence="3" type="ORF">M441DRAFT_154597</name>
</gene>
<dbReference type="SUPFAM" id="SSF51735">
    <property type="entry name" value="NAD(P)-binding Rossmann-fold domains"/>
    <property type="match status" value="1"/>
</dbReference>
<dbReference type="EMBL" id="KZ679288">
    <property type="protein sequence ID" value="PTB34904.1"/>
    <property type="molecule type" value="Genomic_DNA"/>
</dbReference>
<dbReference type="STRING" id="1042311.A0A2T3YQV6"/>
<organism evidence="3 4">
    <name type="scientific">Trichoderma asperellum (strain ATCC 204424 / CBS 433.97 / NBRC 101777)</name>
    <dbReference type="NCBI Taxonomy" id="1042311"/>
    <lineage>
        <taxon>Eukaryota</taxon>
        <taxon>Fungi</taxon>
        <taxon>Dikarya</taxon>
        <taxon>Ascomycota</taxon>
        <taxon>Pezizomycotina</taxon>
        <taxon>Sordariomycetes</taxon>
        <taxon>Hypocreomycetidae</taxon>
        <taxon>Hypocreales</taxon>
        <taxon>Hypocreaceae</taxon>
        <taxon>Trichoderma</taxon>
    </lineage>
</organism>
<dbReference type="Gene3D" id="3.40.50.720">
    <property type="entry name" value="NAD(P)-binding Rossmann-like Domain"/>
    <property type="match status" value="1"/>
</dbReference>
<keyword evidence="4" id="KW-1185">Reference proteome</keyword>
<dbReference type="InterPro" id="IPR002347">
    <property type="entry name" value="SDR_fam"/>
</dbReference>
<protein>
    <recommendedName>
        <fullName evidence="5">Oxidoreductase</fullName>
    </recommendedName>
</protein>
<dbReference type="Pfam" id="PF00106">
    <property type="entry name" value="adh_short"/>
    <property type="match status" value="1"/>
</dbReference>
<dbReference type="InterPro" id="IPR036291">
    <property type="entry name" value="NAD(P)-bd_dom_sf"/>
</dbReference>
<dbReference type="PANTHER" id="PTHR24320:SF154">
    <property type="entry name" value="OXIDOREDUCTASE, SHORT-CHAIN DEHYDROGENASE_REDUCTASE FAMILY (AFU_ORTHOLOGUE AFUA_2G04560)"/>
    <property type="match status" value="1"/>
</dbReference>
<dbReference type="PANTHER" id="PTHR24320">
    <property type="entry name" value="RETINOL DEHYDROGENASE"/>
    <property type="match status" value="1"/>
</dbReference>